<dbReference type="PROSITE" id="PS50249">
    <property type="entry name" value="MPN"/>
    <property type="match status" value="1"/>
</dbReference>
<dbReference type="InterPro" id="IPR027524">
    <property type="entry name" value="eIF3h"/>
</dbReference>
<dbReference type="Gene3D" id="3.40.140.10">
    <property type="entry name" value="Cytidine Deaminase, domain 2"/>
    <property type="match status" value="1"/>
</dbReference>
<dbReference type="Pfam" id="PF01398">
    <property type="entry name" value="JAB"/>
    <property type="match status" value="1"/>
</dbReference>
<dbReference type="GeneID" id="72004365"/>
<evidence type="ECO:0000259" key="5">
    <source>
        <dbReference type="PROSITE" id="PS50249"/>
    </source>
</evidence>
<dbReference type="InterPro" id="IPR000555">
    <property type="entry name" value="JAMM/MPN+_dom"/>
</dbReference>
<accession>A0ABQ8KGZ8</accession>
<evidence type="ECO:0000313" key="7">
    <source>
        <dbReference type="Proteomes" id="UP000814176"/>
    </source>
</evidence>
<comment type="similarity">
    <text evidence="4">Belongs to the eIF-3 subunit H family.</text>
</comment>
<comment type="subcellular location">
    <subcellularLocation>
        <location evidence="4">Cytoplasm</location>
    </subcellularLocation>
</comment>
<organism evidence="6 7">
    <name type="scientific">Rhodofomes roseus</name>
    <dbReference type="NCBI Taxonomy" id="34475"/>
    <lineage>
        <taxon>Eukaryota</taxon>
        <taxon>Fungi</taxon>
        <taxon>Dikarya</taxon>
        <taxon>Basidiomycota</taxon>
        <taxon>Agaricomycotina</taxon>
        <taxon>Agaricomycetes</taxon>
        <taxon>Polyporales</taxon>
        <taxon>Rhodofomes</taxon>
    </lineage>
</organism>
<keyword evidence="7" id="KW-1185">Reference proteome</keyword>
<keyword evidence="3 4" id="KW-0648">Protein biosynthesis</keyword>
<comment type="caution">
    <text evidence="6">The sequence shown here is derived from an EMBL/GenBank/DDBJ whole genome shotgun (WGS) entry which is preliminary data.</text>
</comment>
<dbReference type="InterPro" id="IPR037518">
    <property type="entry name" value="MPN"/>
</dbReference>
<keyword evidence="2 4" id="KW-0396">Initiation factor</keyword>
<name>A0ABQ8KGZ8_9APHY</name>
<reference evidence="6 7" key="1">
    <citation type="journal article" date="2021" name="Environ. Microbiol.">
        <title>Gene family expansions and transcriptome signatures uncover fungal adaptations to wood decay.</title>
        <authorList>
            <person name="Hage H."/>
            <person name="Miyauchi S."/>
            <person name="Viragh M."/>
            <person name="Drula E."/>
            <person name="Min B."/>
            <person name="Chaduli D."/>
            <person name="Navarro D."/>
            <person name="Favel A."/>
            <person name="Norest M."/>
            <person name="Lesage-Meessen L."/>
            <person name="Balint B."/>
            <person name="Merenyi Z."/>
            <person name="de Eugenio L."/>
            <person name="Morin E."/>
            <person name="Martinez A.T."/>
            <person name="Baldrian P."/>
            <person name="Stursova M."/>
            <person name="Martinez M.J."/>
            <person name="Novotny C."/>
            <person name="Magnuson J.K."/>
            <person name="Spatafora J.W."/>
            <person name="Maurice S."/>
            <person name="Pangilinan J."/>
            <person name="Andreopoulos W."/>
            <person name="LaButti K."/>
            <person name="Hundley H."/>
            <person name="Na H."/>
            <person name="Kuo A."/>
            <person name="Barry K."/>
            <person name="Lipzen A."/>
            <person name="Henrissat B."/>
            <person name="Riley R."/>
            <person name="Ahrendt S."/>
            <person name="Nagy L.G."/>
            <person name="Grigoriev I.V."/>
            <person name="Martin F."/>
            <person name="Rosso M.N."/>
        </authorList>
    </citation>
    <scope>NUCLEOTIDE SEQUENCE [LARGE SCALE GENOMIC DNA]</scope>
    <source>
        <strain evidence="6 7">CIRM-BRFM 1785</strain>
    </source>
</reference>
<protein>
    <recommendedName>
        <fullName evidence="4">Eukaryotic translation initiation factor 3 subunit H</fullName>
        <shortName evidence="4">eIF3h</shortName>
    </recommendedName>
</protein>
<dbReference type="RefSeq" id="XP_047779282.1">
    <property type="nucleotide sequence ID" value="XM_047923633.1"/>
</dbReference>
<comment type="function">
    <text evidence="4">Component of the eukaryotic translation initiation factor 3 (eIF-3) complex, which is involved in protein synthesis of a specialized repertoire of mRNAs and, together with other initiation factors, stimulates binding of mRNA and methionyl-tRNAi to the 40S ribosome. The eIF-3 complex specifically targets and initiates translation of a subset of mRNAs involved in cell proliferation.</text>
</comment>
<dbReference type="InterPro" id="IPR050242">
    <property type="entry name" value="JAMM_MPN+_peptidase_M67A"/>
</dbReference>
<feature type="domain" description="MPN" evidence="5">
    <location>
        <begin position="51"/>
        <end position="187"/>
    </location>
</feature>
<evidence type="ECO:0000256" key="4">
    <source>
        <dbReference type="HAMAP-Rule" id="MF_03007"/>
    </source>
</evidence>
<dbReference type="Proteomes" id="UP000814176">
    <property type="component" value="Unassembled WGS sequence"/>
</dbReference>
<comment type="subunit">
    <text evidence="4">Component of the eukaryotic translation initiation factor 3 (eIF-3) complex.</text>
</comment>
<dbReference type="InterPro" id="IPR045810">
    <property type="entry name" value="eIF3h_C"/>
</dbReference>
<evidence type="ECO:0000256" key="1">
    <source>
        <dbReference type="ARBA" id="ARBA00022490"/>
    </source>
</evidence>
<proteinExistence type="inferred from homology"/>
<evidence type="ECO:0000256" key="3">
    <source>
        <dbReference type="ARBA" id="ARBA00022917"/>
    </source>
</evidence>
<sequence>MAAATSMAAALAASLPAPSSAPAPAAPTYEAIPASMSKVIDLEGEIPLNSVQLDGLVVSKIIKHSRDAQGSTTHGLVLGIDLDGTLEVSNSFPMPNHSPDDDDKSAKGITRYQASMLRSLKDVQADDSIVGFYQAMTLGSFFNQTLIETQAIHQEKLRHGGVVIVHDMSQTARGNASFRAFRLTRAFLDALKRNNFSATSLIDHRLTFSSILEELPVKIRTNALLSSFLGTLTEPSAPSVAGGHPSAASSSAALPPSFSTLNLGTASVARNLEHIIEAVDAYKTEEGNLAYLHRQIAREKQKADAYVNKRKEENAARVAQGLAPLPEENVNRLFKIPPEPSRLESMLLLGRIDAYSKALAETSSTGLVKMYAAKTNSGV</sequence>
<dbReference type="SMART" id="SM00232">
    <property type="entry name" value="JAB_MPN"/>
    <property type="match status" value="1"/>
</dbReference>
<evidence type="ECO:0000313" key="6">
    <source>
        <dbReference type="EMBL" id="KAH9837113.1"/>
    </source>
</evidence>
<dbReference type="Pfam" id="PF19445">
    <property type="entry name" value="eIF3h_C"/>
    <property type="match status" value="1"/>
</dbReference>
<dbReference type="PANTHER" id="PTHR10410">
    <property type="entry name" value="EUKARYOTIC TRANSLATION INITIATION FACTOR 3 -RELATED"/>
    <property type="match status" value="1"/>
</dbReference>
<evidence type="ECO:0000256" key="2">
    <source>
        <dbReference type="ARBA" id="ARBA00022540"/>
    </source>
</evidence>
<gene>
    <name evidence="6" type="ORF">C8Q71DRAFT_756845</name>
</gene>
<keyword evidence="1 4" id="KW-0963">Cytoplasm</keyword>
<dbReference type="HAMAP" id="MF_03007">
    <property type="entry name" value="eIF3h"/>
    <property type="match status" value="1"/>
</dbReference>
<dbReference type="EMBL" id="JADCUA010000009">
    <property type="protein sequence ID" value="KAH9837113.1"/>
    <property type="molecule type" value="Genomic_DNA"/>
</dbReference>
<dbReference type="CDD" id="cd08065">
    <property type="entry name" value="MPN_eIF3h"/>
    <property type="match status" value="1"/>
</dbReference>